<feature type="region of interest" description="Disordered" evidence="7">
    <location>
        <begin position="122"/>
        <end position="145"/>
    </location>
</feature>
<dbReference type="AlphaFoldDB" id="A0A9D2H3R7"/>
<comment type="caution">
    <text evidence="9">The sequence shown here is derived from an EMBL/GenBank/DDBJ whole genome shotgun (WGS) entry which is preliminary data.</text>
</comment>
<dbReference type="InterPro" id="IPR050492">
    <property type="entry name" value="Bact_metal-bind_prot9"/>
</dbReference>
<comment type="similarity">
    <text evidence="5">Belongs to the bacterial solute-binding protein 9 family.</text>
</comment>
<evidence type="ECO:0000256" key="3">
    <source>
        <dbReference type="ARBA" id="ARBA00022723"/>
    </source>
</evidence>
<dbReference type="Gene3D" id="3.40.50.1980">
    <property type="entry name" value="Nitrogenase molybdenum iron protein domain"/>
    <property type="match status" value="2"/>
</dbReference>
<feature type="coiled-coil region" evidence="6">
    <location>
        <begin position="178"/>
        <end position="205"/>
    </location>
</feature>
<dbReference type="GO" id="GO:0046872">
    <property type="term" value="F:metal ion binding"/>
    <property type="evidence" value="ECO:0007669"/>
    <property type="project" value="UniProtKB-KW"/>
</dbReference>
<protein>
    <submittedName>
        <fullName evidence="9">Zinc ABC transporter substrate-binding protein</fullName>
    </submittedName>
</protein>
<evidence type="ECO:0000256" key="7">
    <source>
        <dbReference type="SAM" id="MobiDB-lite"/>
    </source>
</evidence>
<name>A0A9D2H3R7_9MICO</name>
<dbReference type="GO" id="GO:0030001">
    <property type="term" value="P:metal ion transport"/>
    <property type="evidence" value="ECO:0007669"/>
    <property type="project" value="InterPro"/>
</dbReference>
<dbReference type="Proteomes" id="UP000824220">
    <property type="component" value="Unassembled WGS sequence"/>
</dbReference>
<feature type="chain" id="PRO_5039043344" evidence="8">
    <location>
        <begin position="29"/>
        <end position="319"/>
    </location>
</feature>
<evidence type="ECO:0000256" key="5">
    <source>
        <dbReference type="RuleBase" id="RU003512"/>
    </source>
</evidence>
<dbReference type="PROSITE" id="PS51257">
    <property type="entry name" value="PROKAR_LIPOPROTEIN"/>
    <property type="match status" value="1"/>
</dbReference>
<evidence type="ECO:0000256" key="6">
    <source>
        <dbReference type="SAM" id="Coils"/>
    </source>
</evidence>
<dbReference type="GO" id="GO:0030313">
    <property type="term" value="C:cell envelope"/>
    <property type="evidence" value="ECO:0007669"/>
    <property type="project" value="UniProtKB-SubCell"/>
</dbReference>
<feature type="signal peptide" evidence="8">
    <location>
        <begin position="1"/>
        <end position="28"/>
    </location>
</feature>
<dbReference type="InterPro" id="IPR006128">
    <property type="entry name" value="Lipoprotein_PsaA-like"/>
</dbReference>
<evidence type="ECO:0000256" key="8">
    <source>
        <dbReference type="SAM" id="SignalP"/>
    </source>
</evidence>
<dbReference type="InterPro" id="IPR006127">
    <property type="entry name" value="ZnuA-like"/>
</dbReference>
<dbReference type="PRINTS" id="PR00690">
    <property type="entry name" value="ADHESNFAMILY"/>
</dbReference>
<keyword evidence="2 5" id="KW-0813">Transport</keyword>
<dbReference type="EMBL" id="DXAM01000015">
    <property type="protein sequence ID" value="HJA03417.1"/>
    <property type="molecule type" value="Genomic_DNA"/>
</dbReference>
<keyword evidence="6" id="KW-0175">Coiled coil</keyword>
<keyword evidence="4 8" id="KW-0732">Signal</keyword>
<evidence type="ECO:0000256" key="1">
    <source>
        <dbReference type="ARBA" id="ARBA00004196"/>
    </source>
</evidence>
<sequence length="319" mass="32881">MPRHRAALPLTLAGVTALVLAGCTSAQGAPGGSDDDGLRIVTSTTVYADLAQQVVGETAAVEAVIDSAAVDPHDYEATARDGLAVRDADVVIMNGGGYDAFMDGLIESAGVEHVIAAVDFHHGSGDHEDGAEAEEHDHGHDHGHDHSFNEHVWYDPHTMIHLVEGIAAELADLAPETADAAEEGSAALISALEDLEARLNEITDDHAGDTVFFTEPVGGYFAAAAGLEDVTVDGFAEAVENGEGVAPAVLNDALKAIEGGEVAVLIANAHTGGSETDRVIAAAEDSDVPVVEFTETVPDGSDYVTWMTDNADALADALS</sequence>
<dbReference type="PANTHER" id="PTHR42953">
    <property type="entry name" value="HIGH-AFFINITY ZINC UPTAKE SYSTEM PROTEIN ZNUA-RELATED"/>
    <property type="match status" value="1"/>
</dbReference>
<proteinExistence type="inferred from homology"/>
<accession>A0A9D2H3R7</accession>
<keyword evidence="3" id="KW-0479">Metal-binding</keyword>
<reference evidence="9" key="1">
    <citation type="journal article" date="2021" name="PeerJ">
        <title>Extensive microbial diversity within the chicken gut microbiome revealed by metagenomics and culture.</title>
        <authorList>
            <person name="Gilroy R."/>
            <person name="Ravi A."/>
            <person name="Getino M."/>
            <person name="Pursley I."/>
            <person name="Horton D.L."/>
            <person name="Alikhan N.F."/>
            <person name="Baker D."/>
            <person name="Gharbi K."/>
            <person name="Hall N."/>
            <person name="Watson M."/>
            <person name="Adriaenssens E.M."/>
            <person name="Foster-Nyarko E."/>
            <person name="Jarju S."/>
            <person name="Secka A."/>
            <person name="Antonio M."/>
            <person name="Oren A."/>
            <person name="Chaudhuri R.R."/>
            <person name="La Ragione R."/>
            <person name="Hildebrand F."/>
            <person name="Pallen M.J."/>
        </authorList>
    </citation>
    <scope>NUCLEOTIDE SEQUENCE</scope>
    <source>
        <strain evidence="9">ChiHjej8B7-3636</strain>
    </source>
</reference>
<dbReference type="PANTHER" id="PTHR42953:SF1">
    <property type="entry name" value="METAL-BINDING PROTEIN HI_0362-RELATED"/>
    <property type="match status" value="1"/>
</dbReference>
<dbReference type="GO" id="GO:0007155">
    <property type="term" value="P:cell adhesion"/>
    <property type="evidence" value="ECO:0007669"/>
    <property type="project" value="InterPro"/>
</dbReference>
<dbReference type="SUPFAM" id="SSF53807">
    <property type="entry name" value="Helical backbone' metal receptor"/>
    <property type="match status" value="1"/>
</dbReference>
<evidence type="ECO:0000256" key="4">
    <source>
        <dbReference type="ARBA" id="ARBA00022729"/>
    </source>
</evidence>
<organism evidence="9 10">
    <name type="scientific">Candidatus Microbacterium stercoravium</name>
    <dbReference type="NCBI Taxonomy" id="2838697"/>
    <lineage>
        <taxon>Bacteria</taxon>
        <taxon>Bacillati</taxon>
        <taxon>Actinomycetota</taxon>
        <taxon>Actinomycetes</taxon>
        <taxon>Micrococcales</taxon>
        <taxon>Microbacteriaceae</taxon>
        <taxon>Microbacterium</taxon>
    </lineage>
</organism>
<gene>
    <name evidence="9" type="ORF">H9800_00945</name>
</gene>
<reference evidence="9" key="2">
    <citation type="submission" date="2021-04" db="EMBL/GenBank/DDBJ databases">
        <authorList>
            <person name="Gilroy R."/>
        </authorList>
    </citation>
    <scope>NUCLEOTIDE SEQUENCE</scope>
    <source>
        <strain evidence="9">ChiHjej8B7-3636</strain>
    </source>
</reference>
<comment type="subcellular location">
    <subcellularLocation>
        <location evidence="1">Cell envelope</location>
    </subcellularLocation>
</comment>
<dbReference type="Pfam" id="PF01297">
    <property type="entry name" value="ZnuA"/>
    <property type="match status" value="1"/>
</dbReference>
<evidence type="ECO:0000313" key="9">
    <source>
        <dbReference type="EMBL" id="HJA03417.1"/>
    </source>
</evidence>
<evidence type="ECO:0000256" key="2">
    <source>
        <dbReference type="ARBA" id="ARBA00022448"/>
    </source>
</evidence>
<evidence type="ECO:0000313" key="10">
    <source>
        <dbReference type="Proteomes" id="UP000824220"/>
    </source>
</evidence>